<keyword evidence="8" id="KW-0472">Membrane</keyword>
<dbReference type="FunFam" id="2.60.40.60:FF:000013">
    <property type="entry name" value="Cadherin EGF LAG seven-pass G-type receptor"/>
    <property type="match status" value="1"/>
</dbReference>
<comment type="caution">
    <text evidence="12">The sequence shown here is derived from an EMBL/GenBank/DDBJ whole genome shotgun (WGS) entry which is preliminary data.</text>
</comment>
<comment type="subcellular location">
    <subcellularLocation>
        <location evidence="1">Membrane</location>
    </subcellularLocation>
</comment>
<dbReference type="GO" id="GO:0048513">
    <property type="term" value="P:animal organ development"/>
    <property type="evidence" value="ECO:0007669"/>
    <property type="project" value="UniProtKB-ARBA"/>
</dbReference>
<sequence>MVAGGRLSVQLRTARYLDEDDACGVARGGSGGPDDDIDIGQMMRQMTDNLVETDENHEEFYSPYVLSFSTQITPARKKVPMFTIQLPNSSSRPRSTYHGVCASVGQVPTSAACAHAIHYFLANPRKISARYCFENTIAILHIVGPPTLLLTRKPSLYAYLCPLRLWGLSTTAVVKIQLIDVNDNAPAFTARDYNVSLREGRISSTEPVVAVSALDADSGRYGTVTYRIVSGNERELFSINKDSGEIFVVKPTSLAENSKYDLEVSATDGGGSSAPTRAAVHVSVTPARTGAALFDKPRYNLRVVEDARAGAVVGDLKASATDRAAVPGTLGGHTHVHAVFMLNAVVSKLAAQWLGLT</sequence>
<dbReference type="STRING" id="151549.A0A4C1ZCE1"/>
<reference evidence="12 13" key="1">
    <citation type="journal article" date="2019" name="Commun. Biol.">
        <title>The bagworm genome reveals a unique fibroin gene that provides high tensile strength.</title>
        <authorList>
            <person name="Kono N."/>
            <person name="Nakamura H."/>
            <person name="Ohtoshi R."/>
            <person name="Tomita M."/>
            <person name="Numata K."/>
            <person name="Arakawa K."/>
        </authorList>
    </citation>
    <scope>NUCLEOTIDE SEQUENCE [LARGE SCALE GENOMIC DNA]</scope>
</reference>
<protein>
    <submittedName>
        <fullName evidence="12">Protein dachsous</fullName>
    </submittedName>
</protein>
<dbReference type="PROSITE" id="PS50268">
    <property type="entry name" value="CADHERIN_2"/>
    <property type="match status" value="2"/>
</dbReference>
<keyword evidence="13" id="KW-1185">Reference proteome</keyword>
<dbReference type="Gene3D" id="2.60.40.60">
    <property type="entry name" value="Cadherins"/>
    <property type="match status" value="1"/>
</dbReference>
<dbReference type="CDD" id="cd11304">
    <property type="entry name" value="Cadherin_repeat"/>
    <property type="match status" value="1"/>
</dbReference>
<evidence type="ECO:0000256" key="8">
    <source>
        <dbReference type="ARBA" id="ARBA00023136"/>
    </source>
</evidence>
<dbReference type="PROSITE" id="PS00232">
    <property type="entry name" value="CADHERIN_1"/>
    <property type="match status" value="1"/>
</dbReference>
<evidence type="ECO:0000313" key="12">
    <source>
        <dbReference type="EMBL" id="GBP84754.1"/>
    </source>
</evidence>
<evidence type="ECO:0000256" key="5">
    <source>
        <dbReference type="ARBA" id="ARBA00022737"/>
    </source>
</evidence>
<dbReference type="PANTHER" id="PTHR24026:SF133">
    <property type="entry name" value="CADHERIN-RELATED FAMILY MEMBER 2"/>
    <property type="match status" value="1"/>
</dbReference>
<evidence type="ECO:0000256" key="2">
    <source>
        <dbReference type="ARBA" id="ARBA00022536"/>
    </source>
</evidence>
<dbReference type="OrthoDB" id="6252479at2759"/>
<keyword evidence="7" id="KW-1133">Transmembrane helix</keyword>
<evidence type="ECO:0000256" key="6">
    <source>
        <dbReference type="ARBA" id="ARBA00022837"/>
    </source>
</evidence>
<dbReference type="GO" id="GO:0007424">
    <property type="term" value="P:open tracheal system development"/>
    <property type="evidence" value="ECO:0007669"/>
    <property type="project" value="UniProtKB-ARBA"/>
</dbReference>
<evidence type="ECO:0000256" key="1">
    <source>
        <dbReference type="ARBA" id="ARBA00004370"/>
    </source>
</evidence>
<dbReference type="SUPFAM" id="SSF49313">
    <property type="entry name" value="Cadherin-like"/>
    <property type="match status" value="1"/>
</dbReference>
<evidence type="ECO:0000256" key="9">
    <source>
        <dbReference type="ARBA" id="ARBA00023157"/>
    </source>
</evidence>
<keyword evidence="9" id="KW-1015">Disulfide bond</keyword>
<dbReference type="Proteomes" id="UP000299102">
    <property type="component" value="Unassembled WGS sequence"/>
</dbReference>
<feature type="domain" description="Cadherin" evidence="11">
    <location>
        <begin position="167"/>
        <end position="188"/>
    </location>
</feature>
<dbReference type="InterPro" id="IPR020894">
    <property type="entry name" value="Cadherin_CS"/>
</dbReference>
<dbReference type="AlphaFoldDB" id="A0A4C1ZCE1"/>
<keyword evidence="3" id="KW-0812">Transmembrane</keyword>
<dbReference type="GO" id="GO:0005886">
    <property type="term" value="C:plasma membrane"/>
    <property type="evidence" value="ECO:0007669"/>
    <property type="project" value="InterPro"/>
</dbReference>
<dbReference type="EMBL" id="BGZK01001696">
    <property type="protein sequence ID" value="GBP84754.1"/>
    <property type="molecule type" value="Genomic_DNA"/>
</dbReference>
<evidence type="ECO:0000313" key="13">
    <source>
        <dbReference type="Proteomes" id="UP000299102"/>
    </source>
</evidence>
<dbReference type="GO" id="GO:0005509">
    <property type="term" value="F:calcium ion binding"/>
    <property type="evidence" value="ECO:0007669"/>
    <property type="project" value="UniProtKB-UniRule"/>
</dbReference>
<keyword evidence="6 10" id="KW-0106">Calcium</keyword>
<dbReference type="Pfam" id="PF00028">
    <property type="entry name" value="Cadherin"/>
    <property type="match status" value="1"/>
</dbReference>
<evidence type="ECO:0000256" key="3">
    <source>
        <dbReference type="ARBA" id="ARBA00022692"/>
    </source>
</evidence>
<dbReference type="GO" id="GO:0007156">
    <property type="term" value="P:homophilic cell adhesion via plasma membrane adhesion molecules"/>
    <property type="evidence" value="ECO:0007669"/>
    <property type="project" value="InterPro"/>
</dbReference>
<keyword evidence="2" id="KW-0245">EGF-like domain</keyword>
<name>A0A4C1ZCE1_EUMVA</name>
<evidence type="ECO:0000256" key="7">
    <source>
        <dbReference type="ARBA" id="ARBA00022989"/>
    </source>
</evidence>
<evidence type="ECO:0000259" key="11">
    <source>
        <dbReference type="PROSITE" id="PS50268"/>
    </source>
</evidence>
<dbReference type="SMART" id="SM00112">
    <property type="entry name" value="CA"/>
    <property type="match status" value="1"/>
</dbReference>
<gene>
    <name evidence="12" type="primary">ds</name>
    <name evidence="12" type="ORF">EVAR_67312_1</name>
</gene>
<evidence type="ECO:0000256" key="4">
    <source>
        <dbReference type="ARBA" id="ARBA00022729"/>
    </source>
</evidence>
<dbReference type="GO" id="GO:0030855">
    <property type="term" value="P:epithelial cell differentiation"/>
    <property type="evidence" value="ECO:0007669"/>
    <property type="project" value="UniProtKB-ARBA"/>
</dbReference>
<proteinExistence type="predicted"/>
<dbReference type="GO" id="GO:0007163">
    <property type="term" value="P:establishment or maintenance of cell polarity"/>
    <property type="evidence" value="ECO:0007669"/>
    <property type="project" value="UniProtKB-ARBA"/>
</dbReference>
<keyword evidence="4" id="KW-0732">Signal</keyword>
<dbReference type="PANTHER" id="PTHR24026">
    <property type="entry name" value="FAT ATYPICAL CADHERIN-RELATED"/>
    <property type="match status" value="1"/>
</dbReference>
<keyword evidence="5" id="KW-0677">Repeat</keyword>
<organism evidence="12 13">
    <name type="scientific">Eumeta variegata</name>
    <name type="common">Bagworm moth</name>
    <name type="synonym">Eumeta japonica</name>
    <dbReference type="NCBI Taxonomy" id="151549"/>
    <lineage>
        <taxon>Eukaryota</taxon>
        <taxon>Metazoa</taxon>
        <taxon>Ecdysozoa</taxon>
        <taxon>Arthropoda</taxon>
        <taxon>Hexapoda</taxon>
        <taxon>Insecta</taxon>
        <taxon>Pterygota</taxon>
        <taxon>Neoptera</taxon>
        <taxon>Endopterygota</taxon>
        <taxon>Lepidoptera</taxon>
        <taxon>Glossata</taxon>
        <taxon>Ditrysia</taxon>
        <taxon>Tineoidea</taxon>
        <taxon>Psychidae</taxon>
        <taxon>Oiketicinae</taxon>
        <taxon>Eumeta</taxon>
    </lineage>
</organism>
<accession>A0A4C1ZCE1</accession>
<feature type="domain" description="Cadherin" evidence="11">
    <location>
        <begin position="189"/>
        <end position="299"/>
    </location>
</feature>
<dbReference type="InterPro" id="IPR002126">
    <property type="entry name" value="Cadherin-like_dom"/>
</dbReference>
<dbReference type="InterPro" id="IPR015919">
    <property type="entry name" value="Cadherin-like_sf"/>
</dbReference>
<dbReference type="PRINTS" id="PR00205">
    <property type="entry name" value="CADHERIN"/>
</dbReference>
<dbReference type="GO" id="GO:0001736">
    <property type="term" value="P:establishment of planar polarity"/>
    <property type="evidence" value="ECO:0007669"/>
    <property type="project" value="UniProtKB-ARBA"/>
</dbReference>
<evidence type="ECO:0000256" key="10">
    <source>
        <dbReference type="PROSITE-ProRule" id="PRU00043"/>
    </source>
</evidence>